<dbReference type="EMBL" id="MK072491">
    <property type="protein sequence ID" value="AYV86033.1"/>
    <property type="molecule type" value="Genomic_DNA"/>
</dbReference>
<sequence length="199" mass="22145">MSQTVDDDNVAVKESSIETTNKSSESNTTTSASATTTSASSSMTSEVMKKIAEKKAKEEQAMKDYELRVSQMKTIIGPLEEEVRRKQMEMRNLATELDNMVAAVREIFSQQLSNATYKIPFKVDQLIGVTYGGKVIHCRVSAIEIKENLVILYALKFSQTDFGEVALEMALNPAKFEESMICYARPNAEKILVKGVKIL</sequence>
<feature type="region of interest" description="Disordered" evidence="1">
    <location>
        <begin position="1"/>
        <end position="55"/>
    </location>
</feature>
<organism evidence="2">
    <name type="scientific">Solivirus sp</name>
    <dbReference type="NCBI Taxonomy" id="2487772"/>
    <lineage>
        <taxon>Viruses</taxon>
        <taxon>Pithoviruses</taxon>
    </lineage>
</organism>
<proteinExistence type="predicted"/>
<evidence type="ECO:0000313" key="2">
    <source>
        <dbReference type="EMBL" id="AYV86033.1"/>
    </source>
</evidence>
<protein>
    <submittedName>
        <fullName evidence="2">Uncharacterized protein</fullName>
    </submittedName>
</protein>
<accession>A0A3G5AJH0</accession>
<feature type="compositionally biased region" description="Low complexity" evidence="1">
    <location>
        <begin position="17"/>
        <end position="46"/>
    </location>
</feature>
<name>A0A3G5AJH0_9VIRU</name>
<gene>
    <name evidence="2" type="ORF">Solivirus3_33</name>
</gene>
<reference evidence="2" key="1">
    <citation type="submission" date="2018-10" db="EMBL/GenBank/DDBJ databases">
        <title>Hidden diversity of soil giant viruses.</title>
        <authorList>
            <person name="Schulz F."/>
            <person name="Alteio L."/>
            <person name="Goudeau D."/>
            <person name="Ryan E.M."/>
            <person name="Malmstrom R.R."/>
            <person name="Blanchard J."/>
            <person name="Woyke T."/>
        </authorList>
    </citation>
    <scope>NUCLEOTIDE SEQUENCE</scope>
    <source>
        <strain evidence="2">SOV1</strain>
    </source>
</reference>
<evidence type="ECO:0000256" key="1">
    <source>
        <dbReference type="SAM" id="MobiDB-lite"/>
    </source>
</evidence>